<dbReference type="SMART" id="SM01265">
    <property type="entry name" value="Mab-21"/>
    <property type="match status" value="1"/>
</dbReference>
<gene>
    <name evidence="3" type="ORF">MGAL_10B074393</name>
</gene>
<dbReference type="SUPFAM" id="SSF48452">
    <property type="entry name" value="TPR-like"/>
    <property type="match status" value="1"/>
</dbReference>
<name>A0A8B6G2J4_MYTGA</name>
<proteinExistence type="predicted"/>
<evidence type="ECO:0000313" key="3">
    <source>
        <dbReference type="EMBL" id="VDI57756.1"/>
    </source>
</evidence>
<dbReference type="InterPro" id="IPR024810">
    <property type="entry name" value="MAB21L/cGLR"/>
</dbReference>
<dbReference type="PANTHER" id="PTHR10656">
    <property type="entry name" value="CELL FATE DETERMINING PROTEIN MAB21-RELATED"/>
    <property type="match status" value="1"/>
</dbReference>
<evidence type="ECO:0000313" key="4">
    <source>
        <dbReference type="Proteomes" id="UP000596742"/>
    </source>
</evidence>
<dbReference type="EMBL" id="UYJE01007768">
    <property type="protein sequence ID" value="VDI57756.1"/>
    <property type="molecule type" value="Genomic_DNA"/>
</dbReference>
<sequence>MNAVRDNILSNKEHTNITGGSFGEGLDMRGSDLDVMAVSRTIEVYENIKPFFNPNITYFSMDIDDVKPGYAQLKQDNSKFRGGVLKHYCEEQHGKHYFSSTLYKQGIANNMFPSTIHGPCISNPTGHLDLASSLHCNTWVSPAIQWITRSNNSWPKHNVKRAIIKHGVLFVPIGVKGSPKEDLEWRISFSVGEKFLINTFTHTQLLCYALLKIILKDVIATFSGCEDLLCSYFLKTIVFWVSEELPQSVWEAEYIIPCFMRCFSRLIYCVEHSVCLHYFIPENNMFENKIVGRAREVLLEKLYMLNSYNWRCILFSDQMSNFNLSIWNIPIEPHAPYSKEIQIILSSYLWYLANLSLGFKISSIVSIRIKQMYMCQQSSKSSLKDVYIFCMSKYCHVDAQRVQLISTLGKNKYQYKQYKSCLSTLIDNIYHDAVSGWLMVATLFYKTNQYRKALNIVRYSLSKCTPEKLCFMMTLSDIHCQLLKLQTFQKKSIMYLLKTLIVDEILFCENSTLLPDELRLNQWNKGRTFQSTAYAYFVNFLCYYHLSDVRQCQDSLQSLQLVISERYFVKSTHPAAGAYNLLGVALLLLSDNESARHAFLQSVKLYPSEFHNSAVKRLLLLS</sequence>
<keyword evidence="1" id="KW-0802">TPR repeat</keyword>
<dbReference type="OrthoDB" id="6130400at2759"/>
<comment type="caution">
    <text evidence="3">The sequence shown here is derived from an EMBL/GenBank/DDBJ whole genome shotgun (WGS) entry which is preliminary data.</text>
</comment>
<dbReference type="AlphaFoldDB" id="A0A8B6G2J4"/>
<dbReference type="InterPro" id="IPR019734">
    <property type="entry name" value="TPR_rpt"/>
</dbReference>
<dbReference type="PROSITE" id="PS50005">
    <property type="entry name" value="TPR"/>
    <property type="match status" value="1"/>
</dbReference>
<keyword evidence="4" id="KW-1185">Reference proteome</keyword>
<protein>
    <recommendedName>
        <fullName evidence="2">Mab-21-like HhH/H2TH-like domain-containing protein</fullName>
    </recommendedName>
</protein>
<dbReference type="InterPro" id="IPR011990">
    <property type="entry name" value="TPR-like_helical_dom_sf"/>
</dbReference>
<feature type="domain" description="Mab-21-like HhH/H2TH-like" evidence="2">
    <location>
        <begin position="207"/>
        <end position="288"/>
    </location>
</feature>
<reference evidence="3" key="1">
    <citation type="submission" date="2018-11" db="EMBL/GenBank/DDBJ databases">
        <authorList>
            <person name="Alioto T."/>
            <person name="Alioto T."/>
        </authorList>
    </citation>
    <scope>NUCLEOTIDE SEQUENCE</scope>
</reference>
<organism evidence="3 4">
    <name type="scientific">Mytilus galloprovincialis</name>
    <name type="common">Mediterranean mussel</name>
    <dbReference type="NCBI Taxonomy" id="29158"/>
    <lineage>
        <taxon>Eukaryota</taxon>
        <taxon>Metazoa</taxon>
        <taxon>Spiralia</taxon>
        <taxon>Lophotrochozoa</taxon>
        <taxon>Mollusca</taxon>
        <taxon>Bivalvia</taxon>
        <taxon>Autobranchia</taxon>
        <taxon>Pteriomorphia</taxon>
        <taxon>Mytilida</taxon>
        <taxon>Mytiloidea</taxon>
        <taxon>Mytilidae</taxon>
        <taxon>Mytilinae</taxon>
        <taxon>Mytilus</taxon>
    </lineage>
</organism>
<dbReference type="Proteomes" id="UP000596742">
    <property type="component" value="Unassembled WGS sequence"/>
</dbReference>
<dbReference type="PANTHER" id="PTHR10656:SF69">
    <property type="entry name" value="MAB-21-LIKE HHH_H2TH-LIKE DOMAIN-CONTAINING PROTEIN"/>
    <property type="match status" value="1"/>
</dbReference>
<dbReference type="Pfam" id="PF20266">
    <property type="entry name" value="Mab-21_C"/>
    <property type="match status" value="1"/>
</dbReference>
<feature type="repeat" description="TPR" evidence="1">
    <location>
        <begin position="576"/>
        <end position="609"/>
    </location>
</feature>
<evidence type="ECO:0000256" key="1">
    <source>
        <dbReference type="PROSITE-ProRule" id="PRU00339"/>
    </source>
</evidence>
<evidence type="ECO:0000259" key="2">
    <source>
        <dbReference type="Pfam" id="PF20266"/>
    </source>
</evidence>
<accession>A0A8B6G2J4</accession>
<dbReference type="InterPro" id="IPR046906">
    <property type="entry name" value="Mab-21_HhH/H2TH-like"/>
</dbReference>
<dbReference type="Gene3D" id="1.10.1410.40">
    <property type="match status" value="1"/>
</dbReference>